<dbReference type="EMBL" id="BPLR01005155">
    <property type="protein sequence ID" value="GIY00195.1"/>
    <property type="molecule type" value="Genomic_DNA"/>
</dbReference>
<reference evidence="1 2" key="1">
    <citation type="submission" date="2021-06" db="EMBL/GenBank/DDBJ databases">
        <title>Caerostris extrusa draft genome.</title>
        <authorList>
            <person name="Kono N."/>
            <person name="Arakawa K."/>
        </authorList>
    </citation>
    <scope>NUCLEOTIDE SEQUENCE [LARGE SCALE GENOMIC DNA]</scope>
</reference>
<name>A0AAV4PSU9_CAEEX</name>
<keyword evidence="2" id="KW-1185">Reference proteome</keyword>
<dbReference type="AlphaFoldDB" id="A0AAV4PSU9"/>
<gene>
    <name evidence="1" type="ORF">CEXT_503891</name>
</gene>
<evidence type="ECO:0000313" key="2">
    <source>
        <dbReference type="Proteomes" id="UP001054945"/>
    </source>
</evidence>
<dbReference type="Proteomes" id="UP001054945">
    <property type="component" value="Unassembled WGS sequence"/>
</dbReference>
<evidence type="ECO:0000313" key="1">
    <source>
        <dbReference type="EMBL" id="GIY00195.1"/>
    </source>
</evidence>
<accession>A0AAV4PSU9</accession>
<sequence length="117" mass="12539">MLTHWSSVINFCSICRQPLPVRVHRVLGVHRARGHALLVLRLQRQGVLLRERGGGPAGGHPAEEGKAGLVRAEGRGQRQGRGCPKRGVVVARGHSGEVVGAVRVWRISGGRGNCTGF</sequence>
<proteinExistence type="predicted"/>
<organism evidence="1 2">
    <name type="scientific">Caerostris extrusa</name>
    <name type="common">Bark spider</name>
    <name type="synonym">Caerostris bankana</name>
    <dbReference type="NCBI Taxonomy" id="172846"/>
    <lineage>
        <taxon>Eukaryota</taxon>
        <taxon>Metazoa</taxon>
        <taxon>Ecdysozoa</taxon>
        <taxon>Arthropoda</taxon>
        <taxon>Chelicerata</taxon>
        <taxon>Arachnida</taxon>
        <taxon>Araneae</taxon>
        <taxon>Araneomorphae</taxon>
        <taxon>Entelegynae</taxon>
        <taxon>Araneoidea</taxon>
        <taxon>Araneidae</taxon>
        <taxon>Caerostris</taxon>
    </lineage>
</organism>
<comment type="caution">
    <text evidence="1">The sequence shown here is derived from an EMBL/GenBank/DDBJ whole genome shotgun (WGS) entry which is preliminary data.</text>
</comment>
<protein>
    <submittedName>
        <fullName evidence="1">Uncharacterized protein</fullName>
    </submittedName>
</protein>